<protein>
    <recommendedName>
        <fullName evidence="2">Alginate export domain-containing protein</fullName>
    </recommendedName>
</protein>
<reference evidence="1" key="1">
    <citation type="journal article" date="2020" name="mSystems">
        <title>Genome- and Community-Level Interaction Insights into Carbon Utilization and Element Cycling Functions of Hydrothermarchaeota in Hydrothermal Sediment.</title>
        <authorList>
            <person name="Zhou Z."/>
            <person name="Liu Y."/>
            <person name="Xu W."/>
            <person name="Pan J."/>
            <person name="Luo Z.H."/>
            <person name="Li M."/>
        </authorList>
    </citation>
    <scope>NUCLEOTIDE SEQUENCE [LARGE SCALE GENOMIC DNA]</scope>
    <source>
        <strain evidence="1">HyVt-74</strain>
    </source>
</reference>
<sequence length="379" mass="45285">MIFLFLFNINQIEDINSLYLMDKSIGFFPYNWVEEYISSRDGIQTSQGCLDIERWYQVYNGKVRMDIGTHANFYYYFYKLDDYNFHIETHRFDLDITPPPYIITLTISPNCLKVYDFLGLGFGLWKNAKRNLRLFLKVKDFDHNYAISRVHKDTIQDPYLIFPFQLNIVGNYFFHSGFINFNINKGFLSKKKISFRDILLGFEYRSEDEAELHFYNKFNIYVDFYLFAEYRGYSSASDIFSHPSAETLKSLFIQPTGSIIILHKEFYIGLPLYYKFYHSDSSLYRKWMYGFSLDYKFSIYNWAKMSVGFQKGWRERWIEGIYYGGGNGDRESRLIIGLDLLFLKKTRFRIIEGIELDGFPQNTIRHPHNHTFVSLQYTP</sequence>
<gene>
    <name evidence="1" type="ORF">ENL19_01985</name>
</gene>
<comment type="caution">
    <text evidence="1">The sequence shown here is derived from an EMBL/GenBank/DDBJ whole genome shotgun (WGS) entry which is preliminary data.</text>
</comment>
<accession>A0A7C5HN96</accession>
<name>A0A7C5HN96_UNCW3</name>
<organism evidence="1">
    <name type="scientific">candidate division WOR-3 bacterium</name>
    <dbReference type="NCBI Taxonomy" id="2052148"/>
    <lineage>
        <taxon>Bacteria</taxon>
        <taxon>Bacteria division WOR-3</taxon>
    </lineage>
</organism>
<dbReference type="AlphaFoldDB" id="A0A7C5HN96"/>
<dbReference type="Proteomes" id="UP000886110">
    <property type="component" value="Unassembled WGS sequence"/>
</dbReference>
<evidence type="ECO:0000313" key="1">
    <source>
        <dbReference type="EMBL" id="HHE04815.1"/>
    </source>
</evidence>
<proteinExistence type="predicted"/>
<evidence type="ECO:0008006" key="2">
    <source>
        <dbReference type="Google" id="ProtNLM"/>
    </source>
</evidence>
<dbReference type="EMBL" id="DRTB01000148">
    <property type="protein sequence ID" value="HHE04815.1"/>
    <property type="molecule type" value="Genomic_DNA"/>
</dbReference>